<organism evidence="2 3">
    <name type="scientific">Sphingomonas edaphi</name>
    <dbReference type="NCBI Taxonomy" id="2315689"/>
    <lineage>
        <taxon>Bacteria</taxon>
        <taxon>Pseudomonadati</taxon>
        <taxon>Pseudomonadota</taxon>
        <taxon>Alphaproteobacteria</taxon>
        <taxon>Sphingomonadales</taxon>
        <taxon>Sphingomonadaceae</taxon>
        <taxon>Sphingomonas</taxon>
    </lineage>
</organism>
<evidence type="ECO:0000313" key="3">
    <source>
        <dbReference type="Proteomes" id="UP000285023"/>
    </source>
</evidence>
<dbReference type="Proteomes" id="UP000285023">
    <property type="component" value="Unassembled WGS sequence"/>
</dbReference>
<accession>A0A418Q1S9</accession>
<feature type="region of interest" description="Disordered" evidence="1">
    <location>
        <begin position="121"/>
        <end position="142"/>
    </location>
</feature>
<protein>
    <submittedName>
        <fullName evidence="2">Uncharacterized protein</fullName>
    </submittedName>
</protein>
<comment type="caution">
    <text evidence="2">The sequence shown here is derived from an EMBL/GenBank/DDBJ whole genome shotgun (WGS) entry which is preliminary data.</text>
</comment>
<reference evidence="2 3" key="1">
    <citation type="submission" date="2018-09" db="EMBL/GenBank/DDBJ databases">
        <title>Sphingomonas sp. DAC4.</title>
        <authorList>
            <person name="Seo T."/>
        </authorList>
    </citation>
    <scope>NUCLEOTIDE SEQUENCE [LARGE SCALE GENOMIC DNA]</scope>
    <source>
        <strain evidence="2 3">DAC4</strain>
    </source>
</reference>
<dbReference type="AlphaFoldDB" id="A0A418Q1S9"/>
<dbReference type="EMBL" id="QXTF01000001">
    <property type="protein sequence ID" value="RIX31918.1"/>
    <property type="molecule type" value="Genomic_DNA"/>
</dbReference>
<evidence type="ECO:0000313" key="2">
    <source>
        <dbReference type="EMBL" id="RIX31918.1"/>
    </source>
</evidence>
<keyword evidence="3" id="KW-1185">Reference proteome</keyword>
<proteinExistence type="predicted"/>
<sequence>MRFILCSAVFLAACSQEPAPSGLSAGIFAGEGRDALCIAGDPGVQRAGFITYGRGDANCSARGRIVAEGGGFALLPMGEGECRIPFAQDEAGVKIGPLPAACSYYCGPDVKADGKSFRRVSSGDSASASSNPMVDLGGDPLC</sequence>
<evidence type="ECO:0000256" key="1">
    <source>
        <dbReference type="SAM" id="MobiDB-lite"/>
    </source>
</evidence>
<name>A0A418Q1S9_9SPHN</name>
<gene>
    <name evidence="2" type="ORF">D3M59_02670</name>
</gene>